<gene>
    <name evidence="1" type="ORF">FHS29_007248</name>
</gene>
<comment type="caution">
    <text evidence="1">The sequence shown here is derived from an EMBL/GenBank/DDBJ whole genome shotgun (WGS) entry which is preliminary data.</text>
</comment>
<dbReference type="AlphaFoldDB" id="A0A841CTJ7"/>
<dbReference type="RefSeq" id="WP_184698972.1">
    <property type="nucleotide sequence ID" value="NZ_JACHJN010000018.1"/>
</dbReference>
<accession>A0A841CTJ7</accession>
<name>A0A841CTJ7_9PSEU</name>
<dbReference type="InterPro" id="IPR036291">
    <property type="entry name" value="NAD(P)-bd_dom_sf"/>
</dbReference>
<dbReference type="EMBL" id="JACHJN010000018">
    <property type="protein sequence ID" value="MBB5960620.1"/>
    <property type="molecule type" value="Genomic_DNA"/>
</dbReference>
<evidence type="ECO:0000313" key="1">
    <source>
        <dbReference type="EMBL" id="MBB5960620.1"/>
    </source>
</evidence>
<keyword evidence="2" id="KW-1185">Reference proteome</keyword>
<dbReference type="Gene3D" id="3.40.50.720">
    <property type="entry name" value="NAD(P)-binding Rossmann-like Domain"/>
    <property type="match status" value="1"/>
</dbReference>
<proteinExistence type="predicted"/>
<evidence type="ECO:0000313" key="2">
    <source>
        <dbReference type="Proteomes" id="UP000547510"/>
    </source>
</evidence>
<protein>
    <submittedName>
        <fullName evidence="1">Uncharacterized protein</fullName>
    </submittedName>
</protein>
<organism evidence="1 2">
    <name type="scientific">Saccharothrix tamanrassetensis</name>
    <dbReference type="NCBI Taxonomy" id="1051531"/>
    <lineage>
        <taxon>Bacteria</taxon>
        <taxon>Bacillati</taxon>
        <taxon>Actinomycetota</taxon>
        <taxon>Actinomycetes</taxon>
        <taxon>Pseudonocardiales</taxon>
        <taxon>Pseudonocardiaceae</taxon>
        <taxon>Saccharothrix</taxon>
    </lineage>
</organism>
<dbReference type="Proteomes" id="UP000547510">
    <property type="component" value="Unassembled WGS sequence"/>
</dbReference>
<reference evidence="1 2" key="1">
    <citation type="submission" date="2020-08" db="EMBL/GenBank/DDBJ databases">
        <title>Genomic Encyclopedia of Type Strains, Phase III (KMG-III): the genomes of soil and plant-associated and newly described type strains.</title>
        <authorList>
            <person name="Whitman W."/>
        </authorList>
    </citation>
    <scope>NUCLEOTIDE SEQUENCE [LARGE SCALE GENOMIC DNA]</scope>
    <source>
        <strain evidence="1 2">CECT 8640</strain>
    </source>
</reference>
<sequence length="317" mass="34099">MVDDGRLLLAEPHDLPLIALCSGAPDDFWTFHDTDLRPSSPLLSARQWTTLLLGSDFSTATRLGGEEDDPDPAFSVTVARRKPRPASAPSLPTGTKPFHWVVVAEDPDDPVVAPLTRRLDQAGSVRTTSLSDQTGHWSAVLPTGPTAATAVRLVVLLDSSHVGSAGHRSIVDQAVHRTAALSAIVTAYRGTNATDQAALWLVTRPCGALPDAATHVADAAPWGAARSLANEHPEITVRRLSLDRSHDSDADAHRLAWELLSPTDDDEIVLTRNGRFTARVLDHPARVTRPAQRDAYLLAVRNTGLDHRGDDDLAQVP</sequence>
<dbReference type="SUPFAM" id="SSF51735">
    <property type="entry name" value="NAD(P)-binding Rossmann-fold domains"/>
    <property type="match status" value="1"/>
</dbReference>